<dbReference type="InterPro" id="IPR023809">
    <property type="entry name" value="Thiopep_bacteriocin_synth_dom"/>
</dbReference>
<keyword evidence="4" id="KW-1185">Reference proteome</keyword>
<proteinExistence type="predicted"/>
<dbReference type="RefSeq" id="WP_386196519.1">
    <property type="nucleotide sequence ID" value="NZ_JBHSBC010000053.1"/>
</dbReference>
<evidence type="ECO:0000259" key="1">
    <source>
        <dbReference type="Pfam" id="PF04738"/>
    </source>
</evidence>
<reference evidence="4" key="1">
    <citation type="journal article" date="2019" name="Int. J. Syst. Evol. Microbiol.">
        <title>The Global Catalogue of Microorganisms (GCM) 10K type strain sequencing project: providing services to taxonomists for standard genome sequencing and annotation.</title>
        <authorList>
            <consortium name="The Broad Institute Genomics Platform"/>
            <consortium name="The Broad Institute Genome Sequencing Center for Infectious Disease"/>
            <person name="Wu L."/>
            <person name="Ma J."/>
        </authorList>
    </citation>
    <scope>NUCLEOTIDE SEQUENCE [LARGE SCALE GENOMIC DNA]</scope>
    <source>
        <strain evidence="4">TBRC 7912</strain>
    </source>
</reference>
<gene>
    <name evidence="3" type="ORF">ACFOYY_39875</name>
</gene>
<dbReference type="EMBL" id="JBHSBC010000053">
    <property type="protein sequence ID" value="MFC3986345.1"/>
    <property type="molecule type" value="Genomic_DNA"/>
</dbReference>
<evidence type="ECO:0000313" key="4">
    <source>
        <dbReference type="Proteomes" id="UP001595698"/>
    </source>
</evidence>
<feature type="domain" description="Thiopeptide-type bacteriocin biosynthesis" evidence="2">
    <location>
        <begin position="785"/>
        <end position="1045"/>
    </location>
</feature>
<evidence type="ECO:0000313" key="3">
    <source>
        <dbReference type="EMBL" id="MFC3986345.1"/>
    </source>
</evidence>
<dbReference type="Proteomes" id="UP001595698">
    <property type="component" value="Unassembled WGS sequence"/>
</dbReference>
<evidence type="ECO:0000259" key="2">
    <source>
        <dbReference type="Pfam" id="PF14028"/>
    </source>
</evidence>
<comment type="caution">
    <text evidence="3">The sequence shown here is derived from an EMBL/GenBank/DDBJ whole genome shotgun (WGS) entry which is preliminary data.</text>
</comment>
<dbReference type="NCBIfam" id="TIGR03891">
    <property type="entry name" value="thiopep_ocin"/>
    <property type="match status" value="1"/>
</dbReference>
<sequence length="1073" mass="117936">MTGAEEEPAWRPAEFFVLRTPYLPLDALSALGGDSLVETGFSHERATAEHARALDRLRALCLRPDVREALWVASPSLEGRLDGWARDPRGGLRIGHGLLRYVARMAGRPTPFGLFAGCSLGTVGAETRLRLASREAYRRHTSLDARYLAALAESLQRDPALRPRLRYLPNSSVYRAAGRLRYTETRPAGAGTSYHLVAVEPTAHLEAVLERAAGGALPGELACAVGAVDPEVGRDEALDFVDRLIDAQLLVCELGPTVSGPEPVDDLLDRLDRAGGERARPVVSALRRARTMLAGLDESPPGADPERYREVAAALPALAEVPVSFHVDLTKPAGTTLGRDVLAEIERGVRLLRRVGAGRRGDPLARFREAFLNRYDRREVPLCEALDDEIGVGFPADGPFGAAPAPLLDDLAFPAPPRAEDTRLSRRDALVTRWLTEAACAGVAELSLGEAEVRALEEAGEAASLPDSFGVVATIIAADEDEVAAGRYRIMLSAVGGLSGTTLMGRFCRRDDRLLRHLQRHLRAEEALRPEAVYAEIVHPVPGKVGNVLVRPRLREYEIVYLGRPAAPERRMPLDDLTVSVTGERVVLRSRSLGREVLPRLTVAHRFDGAGSPALYRFLCHLQRQGRAGGLSFSFGGLDDAPYLPRVTAGRLVLSRARWRLSDAQLGSLEGPTAAARFAAVQDLRRLLRLPRWVAVVDADRRLPIDLDNPLFADMAVHLFREHRPVRLEEVFFGPDEVPATGPEGRFAHEIIVPFLRTSAPEPTSGTPARQERPLTRSFPPGSPWLYAKLYSGPVGADTILQQVVRPLVRAAVSDASVDRWFFVRYADPDPHLRLRLHGDPGRLMNEVLPALLAACAPFHAEGTLWRIQLDTYEREVERYGGADGIVLAERLFHADSDAALKVIGETPRDMDARWRLALVGLDRLLDDLGLDLAGRLSVSTAARDRFRREFGADTAFAHRLGARYRRERTRLESLLAAPDHLYRARSEALRPIAGDLAACAGAGRLTRHATALVGSFLHMHANRMLPAAARAQELVLYDFLSRWYRSRVARTLIEAATEAPRRATGRSHRIQR</sequence>
<organism evidence="3 4">
    <name type="scientific">Streptosporangium jomthongense</name>
    <dbReference type="NCBI Taxonomy" id="1193683"/>
    <lineage>
        <taxon>Bacteria</taxon>
        <taxon>Bacillati</taxon>
        <taxon>Actinomycetota</taxon>
        <taxon>Actinomycetes</taxon>
        <taxon>Streptosporangiales</taxon>
        <taxon>Streptosporangiaceae</taxon>
        <taxon>Streptosporangium</taxon>
    </lineage>
</organism>
<protein>
    <submittedName>
        <fullName evidence="3">Lantibiotic dehydratase</fullName>
    </submittedName>
</protein>
<name>A0ABV8FFA7_9ACTN</name>
<dbReference type="Pfam" id="PF14028">
    <property type="entry name" value="Lant_dehydr_C"/>
    <property type="match status" value="1"/>
</dbReference>
<accession>A0ABV8FFA7</accession>
<dbReference type="Pfam" id="PF04738">
    <property type="entry name" value="Lant_dehydr_N"/>
    <property type="match status" value="1"/>
</dbReference>
<dbReference type="InterPro" id="IPR006827">
    <property type="entry name" value="Lant_deHydtase_N"/>
</dbReference>
<feature type="domain" description="Lantibiotic dehydratase N-terminal" evidence="1">
    <location>
        <begin position="63"/>
        <end position="711"/>
    </location>
</feature>